<dbReference type="Pfam" id="PF00328">
    <property type="entry name" value="His_Phos_2"/>
    <property type="match status" value="1"/>
</dbReference>
<reference evidence="8" key="1">
    <citation type="submission" date="2020-07" db="EMBL/GenBank/DDBJ databases">
        <title>Multicomponent nature underlies the extraordinary mechanical properties of spider dragline silk.</title>
        <authorList>
            <person name="Kono N."/>
            <person name="Nakamura H."/>
            <person name="Mori M."/>
            <person name="Yoshida Y."/>
            <person name="Ohtoshi R."/>
            <person name="Malay A.D."/>
            <person name="Moran D.A.P."/>
            <person name="Tomita M."/>
            <person name="Numata K."/>
            <person name="Arakawa K."/>
        </authorList>
    </citation>
    <scope>NUCLEOTIDE SEQUENCE</scope>
</reference>
<keyword evidence="9" id="KW-1185">Reference proteome</keyword>
<dbReference type="OrthoDB" id="5821688at2759"/>
<dbReference type="AlphaFoldDB" id="A0A8X6H4G9"/>
<comment type="catalytic activity">
    <reaction evidence="1">
        <text>a phosphate monoester + H2O = an alcohol + phosphate</text>
        <dbReference type="Rhea" id="RHEA:15017"/>
        <dbReference type="ChEBI" id="CHEBI:15377"/>
        <dbReference type="ChEBI" id="CHEBI:30879"/>
        <dbReference type="ChEBI" id="CHEBI:43474"/>
        <dbReference type="ChEBI" id="CHEBI:67140"/>
        <dbReference type="EC" id="3.1.3.2"/>
    </reaction>
</comment>
<evidence type="ECO:0000313" key="9">
    <source>
        <dbReference type="Proteomes" id="UP000887116"/>
    </source>
</evidence>
<evidence type="ECO:0000256" key="4">
    <source>
        <dbReference type="ARBA" id="ARBA00022729"/>
    </source>
</evidence>
<dbReference type="GO" id="GO:0003993">
    <property type="term" value="F:acid phosphatase activity"/>
    <property type="evidence" value="ECO:0007669"/>
    <property type="project" value="UniProtKB-EC"/>
</dbReference>
<keyword evidence="7" id="KW-0325">Glycoprotein</keyword>
<evidence type="ECO:0000313" key="8">
    <source>
        <dbReference type="EMBL" id="GFR15963.1"/>
    </source>
</evidence>
<evidence type="ECO:0000256" key="7">
    <source>
        <dbReference type="ARBA" id="ARBA00023180"/>
    </source>
</evidence>
<dbReference type="PANTHER" id="PTHR11567:SF211">
    <property type="entry name" value="PROSTATIC ACID PHOSPHATASE"/>
    <property type="match status" value="1"/>
</dbReference>
<dbReference type="Proteomes" id="UP000887116">
    <property type="component" value="Unassembled WGS sequence"/>
</dbReference>
<dbReference type="InterPro" id="IPR050645">
    <property type="entry name" value="Histidine_acid_phosphatase"/>
</dbReference>
<accession>A0A8X6H4G9</accession>
<dbReference type="Gene3D" id="3.40.50.1240">
    <property type="entry name" value="Phosphoglycerate mutase-like"/>
    <property type="match status" value="1"/>
</dbReference>
<dbReference type="InterPro" id="IPR029033">
    <property type="entry name" value="His_PPase_superfam"/>
</dbReference>
<evidence type="ECO:0000256" key="2">
    <source>
        <dbReference type="ARBA" id="ARBA00005375"/>
    </source>
</evidence>
<comment type="similarity">
    <text evidence="2">Belongs to the histidine acid phosphatase family.</text>
</comment>
<evidence type="ECO:0000256" key="3">
    <source>
        <dbReference type="ARBA" id="ARBA00012646"/>
    </source>
</evidence>
<evidence type="ECO:0000256" key="1">
    <source>
        <dbReference type="ARBA" id="ARBA00000032"/>
    </source>
</evidence>
<evidence type="ECO:0000256" key="5">
    <source>
        <dbReference type="ARBA" id="ARBA00022801"/>
    </source>
</evidence>
<gene>
    <name evidence="8" type="primary">ACPP_1</name>
    <name evidence="8" type="ORF">TNCT_231991</name>
</gene>
<proteinExistence type="inferred from homology"/>
<dbReference type="EMBL" id="BMAO01007437">
    <property type="protein sequence ID" value="GFR15963.1"/>
    <property type="molecule type" value="Genomic_DNA"/>
</dbReference>
<feature type="non-terminal residue" evidence="8">
    <location>
        <position position="183"/>
    </location>
</feature>
<protein>
    <recommendedName>
        <fullName evidence="3">acid phosphatase</fullName>
        <ecNumber evidence="3">3.1.3.2</ecNumber>
    </recommendedName>
</protein>
<sequence length="183" mass="21481">KTQNLTIPQWAEDTWDELEHQSNVCYHFHFRTRLLHRLRAGPVIGKIVTRMQNKIKHPEDKLKVYVYSGHGSNVAAVLQALRVFNQRIPTYSSSILFELYREEGGNHSIRILLLNATEPEKYIPPPHVLYIPGCNEFCSLEVMERSTADLFPLEWEKECMEANEERIWKVLNPPPDRPLGYYY</sequence>
<dbReference type="PANTHER" id="PTHR11567">
    <property type="entry name" value="ACID PHOSPHATASE-RELATED"/>
    <property type="match status" value="1"/>
</dbReference>
<dbReference type="SUPFAM" id="SSF53254">
    <property type="entry name" value="Phosphoglycerate mutase-like"/>
    <property type="match status" value="1"/>
</dbReference>
<keyword evidence="6" id="KW-1015">Disulfide bond</keyword>
<dbReference type="EC" id="3.1.3.2" evidence="3"/>
<dbReference type="InterPro" id="IPR000560">
    <property type="entry name" value="His_Pase_clade-2"/>
</dbReference>
<name>A0A8X6H4G9_TRICU</name>
<keyword evidence="5" id="KW-0378">Hydrolase</keyword>
<evidence type="ECO:0000256" key="6">
    <source>
        <dbReference type="ARBA" id="ARBA00023157"/>
    </source>
</evidence>
<organism evidence="8 9">
    <name type="scientific">Trichonephila clavata</name>
    <name type="common">Joro spider</name>
    <name type="synonym">Nephila clavata</name>
    <dbReference type="NCBI Taxonomy" id="2740835"/>
    <lineage>
        <taxon>Eukaryota</taxon>
        <taxon>Metazoa</taxon>
        <taxon>Ecdysozoa</taxon>
        <taxon>Arthropoda</taxon>
        <taxon>Chelicerata</taxon>
        <taxon>Arachnida</taxon>
        <taxon>Araneae</taxon>
        <taxon>Araneomorphae</taxon>
        <taxon>Entelegynae</taxon>
        <taxon>Araneoidea</taxon>
        <taxon>Nephilidae</taxon>
        <taxon>Trichonephila</taxon>
    </lineage>
</organism>
<keyword evidence="4" id="KW-0732">Signal</keyword>
<comment type="caution">
    <text evidence="8">The sequence shown here is derived from an EMBL/GenBank/DDBJ whole genome shotgun (WGS) entry which is preliminary data.</text>
</comment>